<dbReference type="Pfam" id="PF02786">
    <property type="entry name" value="CPSase_L_D2"/>
    <property type="match status" value="1"/>
</dbReference>
<keyword evidence="5" id="KW-0436">Ligase</keyword>
<dbReference type="PANTHER" id="PTHR43778">
    <property type="entry name" value="PYRUVATE CARBOXYLASE"/>
    <property type="match status" value="1"/>
</dbReference>
<dbReference type="Pfam" id="PF02436">
    <property type="entry name" value="PYC_OADA"/>
    <property type="match status" value="1"/>
</dbReference>
<protein>
    <submittedName>
        <fullName evidence="19">Pyruvate carboxylase</fullName>
    </submittedName>
</protein>
<evidence type="ECO:0000259" key="18">
    <source>
        <dbReference type="PROSITE" id="PS50991"/>
    </source>
</evidence>
<evidence type="ECO:0000256" key="2">
    <source>
        <dbReference type="ARBA" id="ARBA00003761"/>
    </source>
</evidence>
<evidence type="ECO:0000256" key="5">
    <source>
        <dbReference type="ARBA" id="ARBA00022598"/>
    </source>
</evidence>
<evidence type="ECO:0000256" key="6">
    <source>
        <dbReference type="ARBA" id="ARBA00022723"/>
    </source>
</evidence>
<feature type="domain" description="Pyruvate carboxyltransferase" evidence="18">
    <location>
        <begin position="622"/>
        <end position="891"/>
    </location>
</feature>
<dbReference type="InterPro" id="IPR000891">
    <property type="entry name" value="PYR_CT"/>
</dbReference>
<dbReference type="InterPro" id="IPR013785">
    <property type="entry name" value="Aldolase_TIM"/>
</dbReference>
<dbReference type="InterPro" id="IPR005481">
    <property type="entry name" value="BC-like_N"/>
</dbReference>
<reference evidence="19 20" key="1">
    <citation type="journal article" date="2018" name="Sci. Rep.">
        <title>Raphidocelis subcapitata (=Pseudokirchneriella subcapitata) provides an insight into genome evolution and environmental adaptations in the Sphaeropleales.</title>
        <authorList>
            <person name="Suzuki S."/>
            <person name="Yamaguchi H."/>
            <person name="Nakajima N."/>
            <person name="Kawachi M."/>
        </authorList>
    </citation>
    <scope>NUCLEOTIDE SEQUENCE [LARGE SCALE GENOMIC DNA]</scope>
    <source>
        <strain evidence="19 20">NIES-35</strain>
    </source>
</reference>
<comment type="caution">
    <text evidence="19">The sequence shown here is derived from an EMBL/GenBank/DDBJ whole genome shotgun (WGS) entry which is preliminary data.</text>
</comment>
<comment type="cofactor">
    <cofactor evidence="1">
        <name>biotin</name>
        <dbReference type="ChEBI" id="CHEBI:57586"/>
    </cofactor>
</comment>
<dbReference type="CDD" id="cd06850">
    <property type="entry name" value="biotinyl_domain"/>
    <property type="match status" value="1"/>
</dbReference>
<dbReference type="CDD" id="cd07937">
    <property type="entry name" value="DRE_TIM_PC_TC_5S"/>
    <property type="match status" value="1"/>
</dbReference>
<dbReference type="InterPro" id="IPR055268">
    <property type="entry name" value="PCB-like"/>
</dbReference>
<evidence type="ECO:0000256" key="7">
    <source>
        <dbReference type="ARBA" id="ARBA00022741"/>
    </source>
</evidence>
<dbReference type="InParanoid" id="A0A2V0P0A7"/>
<proteinExistence type="predicted"/>
<dbReference type="Gene3D" id="3.30.470.20">
    <property type="entry name" value="ATP-grasp fold, B domain"/>
    <property type="match status" value="1"/>
</dbReference>
<keyword evidence="7 13" id="KW-0547">Nucleotide-binding</keyword>
<dbReference type="InterPro" id="IPR000089">
    <property type="entry name" value="Biotin_lipoyl"/>
</dbReference>
<dbReference type="InterPro" id="IPR005479">
    <property type="entry name" value="CPAse_ATP-bd"/>
</dbReference>
<dbReference type="FunFam" id="3.30.470.20:FF:000012">
    <property type="entry name" value="Pyruvate carboxylase"/>
    <property type="match status" value="1"/>
</dbReference>
<dbReference type="InterPro" id="IPR011764">
    <property type="entry name" value="Biotin_carboxylation_dom"/>
</dbReference>
<evidence type="ECO:0000256" key="10">
    <source>
        <dbReference type="ARBA" id="ARBA00023268"/>
    </source>
</evidence>
<dbReference type="SUPFAM" id="SSF52440">
    <property type="entry name" value="PreATP-grasp domain"/>
    <property type="match status" value="1"/>
</dbReference>
<feature type="compositionally biased region" description="Low complexity" evidence="14">
    <location>
        <begin position="34"/>
        <end position="65"/>
    </location>
</feature>
<dbReference type="Proteomes" id="UP000247498">
    <property type="component" value="Unassembled WGS sequence"/>
</dbReference>
<feature type="compositionally biased region" description="Low complexity" evidence="14">
    <location>
        <begin position="7"/>
        <end position="27"/>
    </location>
</feature>
<dbReference type="GO" id="GO:0005737">
    <property type="term" value="C:cytoplasm"/>
    <property type="evidence" value="ECO:0007669"/>
    <property type="project" value="TreeGrafter"/>
</dbReference>
<feature type="region of interest" description="Disordered" evidence="14">
    <location>
        <begin position="1"/>
        <end position="79"/>
    </location>
</feature>
<evidence type="ECO:0000256" key="13">
    <source>
        <dbReference type="PROSITE-ProRule" id="PRU00409"/>
    </source>
</evidence>
<sequence length="1288" mass="138418">MQQRIQGSRPARGLAGARPAPPAAAALPRRRAAARPTAAAGRSPARAAPQQPPQQQRRRGAVAVRVSHHESHHEDRMEVAHTGEVPFRKIMCANRGEIAIRIFRAGTELGLRTVAVYSPSDKLQPHRYNADEAYVVGSPEMAPVACYLDVEGIIRIAKQAEVDAIHPGYGFLSENTNFARRCEEEGIAFIGPRAETIEAMGDKTAARRAAEACHVPTVPGTNHALQSADEAKEFANKPDVGYPVILKASMGGGGRGMRVVRNDKEMAELFARASNEARSAFGDGSMFVEKYVEEPRHIEIQIIADHYGNVVHLYERDCSVQRRHQKVVEVAPAPALDQKIKDALYADAVKLARHVGYRNAGTVEFMVDKEGRHYFLEVNPRVQVEHTVTEEVTGVDIVQAQIKIAGGATLSDLGLGTQEQVPPLKGFAIQCRVTSEDPEQNFQPDSGRLEAYRVPGGPGIRLDGAVTTGNVVSRYYDSLLAKVVASAPTFPKAVQRMARALQEFQVRGIKTNIPFLENVLRHPDFLGGAPTTAFIETNHKDLFTFEGHVNARASKLLLYLADMVVNGANHPGAVGAPPSRHAPPAPAPPQELASGPLRGWRDVYLREGAWGWARAVRAHKGLLLTDTTMRDAHQSLLATRMRTHDLLKAADATARVLAPAGSLEMWGGATFDVALRFLHECPWRRLEQLRERIPNIPFQMLLRGANAVGYTSYPDNVVREFCREARVAGVDIFRVFDSLNYLDNLRFGIDAVRAAGGIAEGTICYTGDVTDPTRSKYNLDYYLDLAEALVEHGVHSLGIKDMAGLLKPRAATLLISSLRERHPDLVIHVHTHDSAGTGVASMLAAAAAGADMVDAALDSMSGLTSQPSMGALVGSLAGTDLDTGIDPHHLLTLSDYWESTRELYAPFEANMRYSSSDVYYHEMPGGQYTNLNWGKVQKSYAAANKALGDIVKVTPSSKVVGDLAQFMVQNDLDENSLVERASELSFPGSVVEFMQGYIGQPAFGFPEPLRSRVLKGKPTIEGRPGASLPPMNLDSLESRLREKYGARGITKRDVLSAAMYPKVFEEYMSHVMRYSNLVEKLPTRAFLVPMAEDEEVEIELAAGVSTHIKLKAAGELQPSGKREVFFEANGVPRVVELADTRSAEGLAKKAVREKADPSVLGSVGAPMAGAVIEVSVKPGQAVHAGQQLAVLSAMKMETSVCAPCAGVVTQVAIDKGDNLDAGDLLVIVEAGAPNAPPLATVDSDPLATTDSAAAAAASGARTVGNGNGNGGGAAGGAAPQQPAAAAGV</sequence>
<dbReference type="Pfam" id="PF00364">
    <property type="entry name" value="Biotin_lipoyl"/>
    <property type="match status" value="1"/>
</dbReference>
<evidence type="ECO:0000256" key="11">
    <source>
        <dbReference type="ARBA" id="ARBA00048600"/>
    </source>
</evidence>
<dbReference type="PROSITE" id="PS00867">
    <property type="entry name" value="CPSASE_2"/>
    <property type="match status" value="1"/>
</dbReference>
<dbReference type="InterPro" id="IPR005482">
    <property type="entry name" value="Biotin_COase_C"/>
</dbReference>
<dbReference type="SUPFAM" id="SSF51569">
    <property type="entry name" value="Aldolase"/>
    <property type="match status" value="1"/>
</dbReference>
<feature type="compositionally biased region" description="Pro residues" evidence="14">
    <location>
        <begin position="580"/>
        <end position="589"/>
    </location>
</feature>
<evidence type="ECO:0000259" key="17">
    <source>
        <dbReference type="PROSITE" id="PS50979"/>
    </source>
</evidence>
<keyword evidence="4" id="KW-0312">Gluconeogenesis</keyword>
<evidence type="ECO:0000259" key="15">
    <source>
        <dbReference type="PROSITE" id="PS50968"/>
    </source>
</evidence>
<dbReference type="InterPro" id="IPR005930">
    <property type="entry name" value="Pyruv_COase"/>
</dbReference>
<dbReference type="Gene3D" id="3.20.20.70">
    <property type="entry name" value="Aldolase class I"/>
    <property type="match status" value="1"/>
</dbReference>
<dbReference type="PROSITE" id="PS50968">
    <property type="entry name" value="BIOTINYL_LIPOYL"/>
    <property type="match status" value="1"/>
</dbReference>
<dbReference type="InterPro" id="IPR001882">
    <property type="entry name" value="Biotin_BS"/>
</dbReference>
<dbReference type="GO" id="GO:0004736">
    <property type="term" value="F:pyruvate carboxylase activity"/>
    <property type="evidence" value="ECO:0007669"/>
    <property type="project" value="InterPro"/>
</dbReference>
<dbReference type="Pfam" id="PF02785">
    <property type="entry name" value="Biotin_carb_C"/>
    <property type="match status" value="1"/>
</dbReference>
<dbReference type="OrthoDB" id="196847at2759"/>
<comment type="function">
    <text evidence="2">This protein is a component of the acetyl coenzyme A carboxylase complex; first, biotin carboxylase catalyzes the carboxylation of the carrier protein and then the transcarboxylase transfers the carboxyl group to form malonyl-CoA.</text>
</comment>
<dbReference type="SUPFAM" id="SSF56059">
    <property type="entry name" value="Glutathione synthetase ATP-binding domain-like"/>
    <property type="match status" value="1"/>
</dbReference>
<evidence type="ECO:0000256" key="3">
    <source>
        <dbReference type="ARBA" id="ARBA00004742"/>
    </source>
</evidence>
<feature type="domain" description="ATP-grasp" evidence="16">
    <location>
        <begin position="207"/>
        <end position="406"/>
    </location>
</feature>
<dbReference type="InterPro" id="IPR003379">
    <property type="entry name" value="Carboxylase_cons_dom"/>
</dbReference>
<organism evidence="19 20">
    <name type="scientific">Raphidocelis subcapitata</name>
    <dbReference type="NCBI Taxonomy" id="307507"/>
    <lineage>
        <taxon>Eukaryota</taxon>
        <taxon>Viridiplantae</taxon>
        <taxon>Chlorophyta</taxon>
        <taxon>core chlorophytes</taxon>
        <taxon>Chlorophyceae</taxon>
        <taxon>CS clade</taxon>
        <taxon>Sphaeropleales</taxon>
        <taxon>Selenastraceae</taxon>
        <taxon>Raphidocelis</taxon>
    </lineage>
</organism>
<dbReference type="SUPFAM" id="SSF51230">
    <property type="entry name" value="Single hybrid motif"/>
    <property type="match status" value="1"/>
</dbReference>
<evidence type="ECO:0000256" key="8">
    <source>
        <dbReference type="ARBA" id="ARBA00022840"/>
    </source>
</evidence>
<comment type="pathway">
    <text evidence="3">Carbohydrate biosynthesis; gluconeogenesis.</text>
</comment>
<evidence type="ECO:0000313" key="20">
    <source>
        <dbReference type="Proteomes" id="UP000247498"/>
    </source>
</evidence>
<keyword evidence="6" id="KW-0479">Metal-binding</keyword>
<comment type="catalytic activity">
    <reaction evidence="11">
        <text>N(6)-biotinyl-L-lysyl-[protein] + hydrogencarbonate + ATP = N(6)-carboxybiotinyl-L-lysyl-[protein] + ADP + phosphate + H(+)</text>
        <dbReference type="Rhea" id="RHEA:13501"/>
        <dbReference type="Rhea" id="RHEA-COMP:10505"/>
        <dbReference type="Rhea" id="RHEA-COMP:10506"/>
        <dbReference type="ChEBI" id="CHEBI:15378"/>
        <dbReference type="ChEBI" id="CHEBI:17544"/>
        <dbReference type="ChEBI" id="CHEBI:30616"/>
        <dbReference type="ChEBI" id="CHEBI:43474"/>
        <dbReference type="ChEBI" id="CHEBI:83144"/>
        <dbReference type="ChEBI" id="CHEBI:83145"/>
        <dbReference type="ChEBI" id="CHEBI:456216"/>
        <dbReference type="EC" id="6.3.4.14"/>
    </reaction>
</comment>
<evidence type="ECO:0000256" key="14">
    <source>
        <dbReference type="SAM" id="MobiDB-lite"/>
    </source>
</evidence>
<keyword evidence="9" id="KW-0092">Biotin</keyword>
<keyword evidence="19" id="KW-0670">Pyruvate</keyword>
<dbReference type="NCBIfam" id="NF009554">
    <property type="entry name" value="PRK12999.1"/>
    <property type="match status" value="1"/>
</dbReference>
<dbReference type="GO" id="GO:0046872">
    <property type="term" value="F:metal ion binding"/>
    <property type="evidence" value="ECO:0007669"/>
    <property type="project" value="UniProtKB-KW"/>
</dbReference>
<dbReference type="GO" id="GO:0004075">
    <property type="term" value="F:biotin carboxylase activity"/>
    <property type="evidence" value="ECO:0007669"/>
    <property type="project" value="UniProtKB-EC"/>
</dbReference>
<evidence type="ECO:0000313" key="19">
    <source>
        <dbReference type="EMBL" id="GBF90515.1"/>
    </source>
</evidence>
<feature type="compositionally biased region" description="Basic and acidic residues" evidence="14">
    <location>
        <begin position="67"/>
        <end position="79"/>
    </location>
</feature>
<dbReference type="InterPro" id="IPR011761">
    <property type="entry name" value="ATP-grasp"/>
</dbReference>
<dbReference type="FunFam" id="3.20.20.70:FF:000033">
    <property type="entry name" value="Pyruvate carboxylase"/>
    <property type="match status" value="1"/>
</dbReference>
<dbReference type="PROSITE" id="PS50975">
    <property type="entry name" value="ATP_GRASP"/>
    <property type="match status" value="1"/>
</dbReference>
<dbReference type="NCBIfam" id="NF006761">
    <property type="entry name" value="PRK09282.1"/>
    <property type="match status" value="1"/>
</dbReference>
<dbReference type="GO" id="GO:0016421">
    <property type="term" value="F:CoA carboxylase activity"/>
    <property type="evidence" value="ECO:0007669"/>
    <property type="project" value="UniProtKB-ARBA"/>
</dbReference>
<dbReference type="InterPro" id="IPR011053">
    <property type="entry name" value="Single_hybrid_motif"/>
</dbReference>
<gene>
    <name evidence="19" type="ORF">Rsub_03511</name>
</gene>
<evidence type="ECO:0000256" key="4">
    <source>
        <dbReference type="ARBA" id="ARBA00022432"/>
    </source>
</evidence>
<evidence type="ECO:0000259" key="16">
    <source>
        <dbReference type="PROSITE" id="PS50975"/>
    </source>
</evidence>
<comment type="subunit">
    <text evidence="12">Acetyl-CoA carboxylase is a heterohexamer composed of biotin carboxyl carrier protein, biotin carboxylase and two subunits each of ACCase subunit alpha and ACCase plastid-coded subunit beta (accD).</text>
</comment>
<dbReference type="STRING" id="307507.A0A2V0P0A7"/>
<dbReference type="Pfam" id="PF00682">
    <property type="entry name" value="HMGL-like"/>
    <property type="match status" value="1"/>
</dbReference>
<dbReference type="EMBL" id="BDRX01000017">
    <property type="protein sequence ID" value="GBF90515.1"/>
    <property type="molecule type" value="Genomic_DNA"/>
</dbReference>
<dbReference type="PROSITE" id="PS50979">
    <property type="entry name" value="BC"/>
    <property type="match status" value="1"/>
</dbReference>
<dbReference type="InterPro" id="IPR011054">
    <property type="entry name" value="Rudment_hybrid_motif"/>
</dbReference>
<accession>A0A2V0P0A7</accession>
<feature type="domain" description="Biotin carboxylation" evidence="17">
    <location>
        <begin position="86"/>
        <end position="540"/>
    </location>
</feature>
<dbReference type="FunFam" id="3.30.1490.20:FF:000018">
    <property type="entry name" value="Biotin carboxylase"/>
    <property type="match status" value="1"/>
</dbReference>
<dbReference type="Gene3D" id="3.10.600.10">
    <property type="entry name" value="pyruvate carboxylase f1077a mutant domain"/>
    <property type="match status" value="1"/>
</dbReference>
<dbReference type="FunFam" id="3.40.50.20:FF:000010">
    <property type="entry name" value="Propionyl-CoA carboxylase subunit alpha"/>
    <property type="match status" value="1"/>
</dbReference>
<feature type="region of interest" description="Disordered" evidence="14">
    <location>
        <begin position="572"/>
        <end position="593"/>
    </location>
</feature>
<dbReference type="InterPro" id="IPR016185">
    <property type="entry name" value="PreATP-grasp_dom_sf"/>
</dbReference>
<evidence type="ECO:0000256" key="9">
    <source>
        <dbReference type="ARBA" id="ARBA00023267"/>
    </source>
</evidence>
<dbReference type="GO" id="GO:0005524">
    <property type="term" value="F:ATP binding"/>
    <property type="evidence" value="ECO:0007669"/>
    <property type="project" value="UniProtKB-UniRule"/>
</dbReference>
<dbReference type="PROSITE" id="PS00188">
    <property type="entry name" value="BIOTIN"/>
    <property type="match status" value="1"/>
</dbReference>
<dbReference type="SMART" id="SM00878">
    <property type="entry name" value="Biotin_carb_C"/>
    <property type="match status" value="1"/>
</dbReference>
<dbReference type="UniPathway" id="UPA00138"/>
<keyword evidence="8 13" id="KW-0067">ATP-binding</keyword>
<dbReference type="PROSITE" id="PS50991">
    <property type="entry name" value="PYR_CT"/>
    <property type="match status" value="1"/>
</dbReference>
<dbReference type="PANTHER" id="PTHR43778:SF2">
    <property type="entry name" value="PYRUVATE CARBOXYLASE, MITOCHONDRIAL"/>
    <property type="match status" value="1"/>
</dbReference>
<dbReference type="NCBIfam" id="TIGR01235">
    <property type="entry name" value="pyruv_carbox"/>
    <property type="match status" value="1"/>
</dbReference>
<feature type="domain" description="Lipoyl-binding" evidence="15">
    <location>
        <begin position="1151"/>
        <end position="1229"/>
    </location>
</feature>
<dbReference type="FunFam" id="2.40.50.100:FF:000003">
    <property type="entry name" value="Acetyl-CoA carboxylase biotin carboxyl carrier protein"/>
    <property type="match status" value="1"/>
</dbReference>
<evidence type="ECO:0000256" key="1">
    <source>
        <dbReference type="ARBA" id="ARBA00001953"/>
    </source>
</evidence>
<dbReference type="Gene3D" id="2.40.50.100">
    <property type="match status" value="1"/>
</dbReference>
<dbReference type="PROSITE" id="PS00866">
    <property type="entry name" value="CPSASE_1"/>
    <property type="match status" value="1"/>
</dbReference>
<keyword evidence="20" id="KW-1185">Reference proteome</keyword>
<dbReference type="GO" id="GO:0006094">
    <property type="term" value="P:gluconeogenesis"/>
    <property type="evidence" value="ECO:0007669"/>
    <property type="project" value="UniProtKB-UniPathway"/>
</dbReference>
<dbReference type="SUPFAM" id="SSF89000">
    <property type="entry name" value="post-HMGL domain-like"/>
    <property type="match status" value="1"/>
</dbReference>
<keyword evidence="10" id="KW-0511">Multifunctional enzyme</keyword>
<dbReference type="Pfam" id="PF00289">
    <property type="entry name" value="Biotin_carb_N"/>
    <property type="match status" value="1"/>
</dbReference>
<name>A0A2V0P0A7_9CHLO</name>
<evidence type="ECO:0000256" key="12">
    <source>
        <dbReference type="ARBA" id="ARBA00062964"/>
    </source>
</evidence>
<dbReference type="SUPFAM" id="SSF51246">
    <property type="entry name" value="Rudiment single hybrid motif"/>
    <property type="match status" value="1"/>
</dbReference>